<evidence type="ECO:0000256" key="1">
    <source>
        <dbReference type="SAM" id="MobiDB-lite"/>
    </source>
</evidence>
<reference evidence="2 3" key="1">
    <citation type="journal article" date="2012" name="Genet. Mol. Biol.">
        <title>Analysis of 16S rRNA and mxaF genes revealing insights into Methylobacterium niche-specific plant association.</title>
        <authorList>
            <person name="Dourado M.N."/>
            <person name="Andreote F.D."/>
            <person name="Dini-Andreote F."/>
            <person name="Conti R."/>
            <person name="Araujo J.M."/>
            <person name="Araujo W.L."/>
        </authorList>
    </citation>
    <scope>NUCLEOTIDE SEQUENCE [LARGE SCALE GENOMIC DNA]</scope>
    <source>
        <strain evidence="2 3">TC3-10</strain>
    </source>
</reference>
<dbReference type="RefSeq" id="WP_331302266.1">
    <property type="nucleotide sequence ID" value="NZ_MLCA01000007.1"/>
</dbReference>
<evidence type="ECO:0000313" key="2">
    <source>
        <dbReference type="EMBL" id="MEE7491580.1"/>
    </source>
</evidence>
<dbReference type="EMBL" id="MLCA01000007">
    <property type="protein sequence ID" value="MEE7491580.1"/>
    <property type="molecule type" value="Genomic_DNA"/>
</dbReference>
<protein>
    <submittedName>
        <fullName evidence="2">Uncharacterized protein</fullName>
    </submittedName>
</protein>
<proteinExistence type="predicted"/>
<gene>
    <name evidence="2" type="ORF">MOTC310_14345</name>
</gene>
<accession>A0ABU7TPB8</accession>
<sequence length="73" mass="8050">MPHFSDDPGADEDPDLLLRLRRMLHGSDRAPRRLPTCEERFGVPAPRGGARNSEDPVLAGPDLQAPGSRRPPR</sequence>
<comment type="caution">
    <text evidence="2">The sequence shown here is derived from an EMBL/GenBank/DDBJ whole genome shotgun (WGS) entry which is preliminary data.</text>
</comment>
<feature type="region of interest" description="Disordered" evidence="1">
    <location>
        <begin position="27"/>
        <end position="73"/>
    </location>
</feature>
<dbReference type="Proteomes" id="UP001355206">
    <property type="component" value="Unassembled WGS sequence"/>
</dbReference>
<name>A0ABU7TPB8_9HYPH</name>
<organism evidence="2 3">
    <name type="scientific">Methylobacterium oryzae</name>
    <dbReference type="NCBI Taxonomy" id="334852"/>
    <lineage>
        <taxon>Bacteria</taxon>
        <taxon>Pseudomonadati</taxon>
        <taxon>Pseudomonadota</taxon>
        <taxon>Alphaproteobacteria</taxon>
        <taxon>Hyphomicrobiales</taxon>
        <taxon>Methylobacteriaceae</taxon>
        <taxon>Methylobacterium</taxon>
    </lineage>
</organism>
<evidence type="ECO:0000313" key="3">
    <source>
        <dbReference type="Proteomes" id="UP001355206"/>
    </source>
</evidence>
<keyword evidence="3" id="KW-1185">Reference proteome</keyword>
<feature type="compositionally biased region" description="Basic and acidic residues" evidence="1">
    <location>
        <begin position="27"/>
        <end position="41"/>
    </location>
</feature>